<comment type="caution">
    <text evidence="7">The sequence shown here is derived from an EMBL/GenBank/DDBJ whole genome shotgun (WGS) entry which is preliminary data.</text>
</comment>
<keyword evidence="5" id="KW-0511">Multifunctional enzyme</keyword>
<reference evidence="7 8" key="1">
    <citation type="submission" date="2017-09" db="EMBL/GenBank/DDBJ databases">
        <title>Depth-based differentiation of microbial function through sediment-hosted aquifers and enrichment of novel symbionts in the deep terrestrial subsurface.</title>
        <authorList>
            <person name="Probst A.J."/>
            <person name="Ladd B."/>
            <person name="Jarett J.K."/>
            <person name="Geller-Mcgrath D.E."/>
            <person name="Sieber C.M."/>
            <person name="Emerson J.B."/>
            <person name="Anantharaman K."/>
            <person name="Thomas B.C."/>
            <person name="Malmstrom R."/>
            <person name="Stieglmeier M."/>
            <person name="Klingl A."/>
            <person name="Woyke T."/>
            <person name="Ryan C.M."/>
            <person name="Banfield J.F."/>
        </authorList>
    </citation>
    <scope>NUCLEOTIDE SEQUENCE [LARGE SCALE GENOMIC DNA]</scope>
    <source>
        <strain evidence="7">CG22_combo_CG10-13_8_21_14_all_38_20</strain>
    </source>
</reference>
<evidence type="ECO:0000256" key="2">
    <source>
        <dbReference type="ARBA" id="ARBA00022857"/>
    </source>
</evidence>
<proteinExistence type="inferred from homology"/>
<evidence type="ECO:0000256" key="1">
    <source>
        <dbReference type="ARBA" id="ARBA00005959"/>
    </source>
</evidence>
<feature type="domain" description="NAD-dependent epimerase/dehydratase" evidence="6">
    <location>
        <begin position="8"/>
        <end position="237"/>
    </location>
</feature>
<comment type="catalytic activity">
    <reaction evidence="5">
        <text>GDP-beta-L-fucose + NADP(+) = GDP-4-dehydro-alpha-D-rhamnose + NADPH + H(+)</text>
        <dbReference type="Rhea" id="RHEA:18885"/>
        <dbReference type="ChEBI" id="CHEBI:15378"/>
        <dbReference type="ChEBI" id="CHEBI:57273"/>
        <dbReference type="ChEBI" id="CHEBI:57783"/>
        <dbReference type="ChEBI" id="CHEBI:57964"/>
        <dbReference type="ChEBI" id="CHEBI:58349"/>
        <dbReference type="EC" id="1.1.1.271"/>
    </reaction>
</comment>
<dbReference type="Gene3D" id="3.90.25.10">
    <property type="entry name" value="UDP-galactose 4-epimerase, domain 1"/>
    <property type="match status" value="1"/>
</dbReference>
<gene>
    <name evidence="5" type="primary">fcl</name>
    <name evidence="7" type="ORF">COW99_01795</name>
</gene>
<dbReference type="InterPro" id="IPR028614">
    <property type="entry name" value="GDP_fucose/colitose_synth"/>
</dbReference>
<comment type="caution">
    <text evidence="5">Lacks conserved residue(s) required for the propagation of feature annotation.</text>
</comment>
<dbReference type="PANTHER" id="PTHR43238:SF1">
    <property type="entry name" value="GDP-L-FUCOSE SYNTHASE"/>
    <property type="match status" value="1"/>
</dbReference>
<dbReference type="InterPro" id="IPR001509">
    <property type="entry name" value="Epimerase_deHydtase"/>
</dbReference>
<feature type="binding site" evidence="5">
    <location>
        <begin position="163"/>
        <end position="166"/>
    </location>
    <ligand>
        <name>NADP(+)</name>
        <dbReference type="ChEBI" id="CHEBI:58349"/>
    </ligand>
</feature>
<dbReference type="GO" id="GO:0016853">
    <property type="term" value="F:isomerase activity"/>
    <property type="evidence" value="ECO:0007669"/>
    <property type="project" value="UniProtKB-KW"/>
</dbReference>
<feature type="site" description="Important for catalytic activity" evidence="5">
    <location>
        <position position="107"/>
    </location>
</feature>
<feature type="binding site" evidence="5">
    <location>
        <begin position="12"/>
        <end position="18"/>
    </location>
    <ligand>
        <name>NADP(+)</name>
        <dbReference type="ChEBI" id="CHEBI:58349"/>
    </ligand>
</feature>
<dbReference type="Gene3D" id="3.40.50.720">
    <property type="entry name" value="NAD(P)-binding Rossmann-like Domain"/>
    <property type="match status" value="1"/>
</dbReference>
<evidence type="ECO:0000256" key="4">
    <source>
        <dbReference type="ARBA" id="ARBA00023235"/>
    </source>
</evidence>
<feature type="binding site" evidence="5">
    <location>
        <position position="140"/>
    </location>
    <ligand>
        <name>NADP(+)</name>
        <dbReference type="ChEBI" id="CHEBI:58349"/>
    </ligand>
</feature>
<feature type="binding site" evidence="5">
    <location>
        <position position="179"/>
    </location>
    <ligand>
        <name>NADP(+)</name>
        <dbReference type="ChEBI" id="CHEBI:58349"/>
    </ligand>
</feature>
<protein>
    <recommendedName>
        <fullName evidence="5">GDP-L-fucose synthase</fullName>
        <ecNumber evidence="5">1.1.1.271</ecNumber>
    </recommendedName>
    <alternativeName>
        <fullName evidence="5">GDP-4-keto-6-deoxy-D-mannose-3,5-epimerase-4-reductase</fullName>
    </alternativeName>
</protein>
<name>A0A2H0BYA2_9BACT</name>
<dbReference type="CDD" id="cd05239">
    <property type="entry name" value="GDP_FS_SDR_e"/>
    <property type="match status" value="1"/>
</dbReference>
<comment type="similarity">
    <text evidence="1 5">Belongs to the NAD(P)-dependent epimerase/dehydratase family. Fucose synthase subfamily.</text>
</comment>
<dbReference type="Proteomes" id="UP000231246">
    <property type="component" value="Unassembled WGS sequence"/>
</dbReference>
<dbReference type="HAMAP" id="MF_00956">
    <property type="entry name" value="GDP_fucose_synth"/>
    <property type="match status" value="1"/>
</dbReference>
<evidence type="ECO:0000256" key="3">
    <source>
        <dbReference type="ARBA" id="ARBA00023002"/>
    </source>
</evidence>
<comment type="function">
    <text evidence="5">Catalyzes the two-step NADP-dependent conversion of GDP-4-dehydro-6-deoxy-D-mannose to GDP-fucose, involving an epimerase and a reductase reaction.</text>
</comment>
<accession>A0A2H0BYA2</accession>
<dbReference type="Pfam" id="PF01370">
    <property type="entry name" value="Epimerase"/>
    <property type="match status" value="1"/>
</dbReference>
<evidence type="ECO:0000259" key="6">
    <source>
        <dbReference type="Pfam" id="PF01370"/>
    </source>
</evidence>
<dbReference type="UniPathway" id="UPA00128">
    <property type="reaction ID" value="UER00191"/>
</dbReference>
<keyword evidence="4 5" id="KW-0413">Isomerase</keyword>
<evidence type="ECO:0000313" key="8">
    <source>
        <dbReference type="Proteomes" id="UP000231246"/>
    </source>
</evidence>
<sequence>MNLNNKKILVTGGGGFLGQYVVSELKAKGAEDIFVPRSTEYDLRSTLVCKKVVKNVDVVIHLAAQIGGIGFIGEHSGEIFYNNLVMGVELMEAARKEGIEKFVSIGTVCEYPKSPPLPFKEENLWDGYPEETTAPYGWAKKMLIVQGNAYKTQYGFNAIHLLPVNLYGPGDNFVPRTAHVIPALIRRIIEARNLGKPKVEVWGTGKATREFLYVKDAAEGIVLATQEYDKPEPVNLGSGQEIAIKKVVELIVELTGYKGDIEWNKSKPDGQPRRQLDVSMAKSQFGFSAKMVFRDGLKKTIDWYERQL</sequence>
<feature type="active site" description="Proton donor/acceptor" evidence="5">
    <location>
        <position position="136"/>
    </location>
</feature>
<dbReference type="PANTHER" id="PTHR43238">
    <property type="entry name" value="GDP-L-FUCOSE SYNTHASE"/>
    <property type="match status" value="1"/>
</dbReference>
<feature type="site" description="Important for catalytic activity" evidence="5">
    <location>
        <position position="109"/>
    </location>
</feature>
<comment type="pathway">
    <text evidence="5">Nucleotide-sugar biosynthesis; GDP-L-fucose biosynthesis via de novo pathway; GDP-L-fucose from GDP-alpha-D-mannose: step 2/2.</text>
</comment>
<dbReference type="EC" id="1.1.1.271" evidence="5"/>
<dbReference type="GO" id="GO:0050577">
    <property type="term" value="F:GDP-L-fucose synthase activity"/>
    <property type="evidence" value="ECO:0007669"/>
    <property type="project" value="UniProtKB-UniRule"/>
</dbReference>
<feature type="binding site" evidence="5">
    <location>
        <position position="269"/>
    </location>
    <ligand>
        <name>substrate</name>
    </ligand>
</feature>
<feature type="binding site" evidence="5">
    <location>
        <position position="209"/>
    </location>
    <ligand>
        <name>substrate</name>
    </ligand>
</feature>
<dbReference type="GO" id="GO:0070401">
    <property type="term" value="F:NADP+ binding"/>
    <property type="evidence" value="ECO:0007669"/>
    <property type="project" value="UniProtKB-UniRule"/>
</dbReference>
<organism evidence="7 8">
    <name type="scientific">Candidatus Roizmanbacteria bacterium CG22_combo_CG10-13_8_21_14_all_38_20</name>
    <dbReference type="NCBI Taxonomy" id="1974862"/>
    <lineage>
        <taxon>Bacteria</taxon>
        <taxon>Candidatus Roizmaniibacteriota</taxon>
    </lineage>
</organism>
<evidence type="ECO:0000256" key="5">
    <source>
        <dbReference type="HAMAP-Rule" id="MF_00956"/>
    </source>
</evidence>
<keyword evidence="3 5" id="KW-0560">Oxidoreductase</keyword>
<evidence type="ECO:0000313" key="7">
    <source>
        <dbReference type="EMBL" id="PIP61938.1"/>
    </source>
</evidence>
<dbReference type="EMBL" id="PCTA01000010">
    <property type="protein sequence ID" value="PIP61938.1"/>
    <property type="molecule type" value="Genomic_DNA"/>
</dbReference>
<feature type="binding site" evidence="5">
    <location>
        <position position="187"/>
    </location>
    <ligand>
        <name>substrate</name>
    </ligand>
</feature>
<keyword evidence="2 5" id="KW-0521">NADP</keyword>
<dbReference type="GO" id="GO:0042351">
    <property type="term" value="P:'de novo' GDP-L-fucose biosynthetic process"/>
    <property type="evidence" value="ECO:0007669"/>
    <property type="project" value="UniProtKB-UniRule"/>
</dbReference>
<dbReference type="AlphaFoldDB" id="A0A2H0BYA2"/>
<dbReference type="SUPFAM" id="SSF51735">
    <property type="entry name" value="NAD(P)-binding Rossmann-fold domains"/>
    <property type="match status" value="1"/>
</dbReference>
<feature type="binding site" evidence="5">
    <location>
        <position position="202"/>
    </location>
    <ligand>
        <name>substrate</name>
    </ligand>
</feature>
<dbReference type="InterPro" id="IPR036291">
    <property type="entry name" value="NAD(P)-bd_dom_sf"/>
</dbReference>